<name>A0A9N8WA98_9GLOM</name>
<keyword evidence="4 5" id="KW-0472">Membrane</keyword>
<reference evidence="6" key="1">
    <citation type="submission" date="2021-06" db="EMBL/GenBank/DDBJ databases">
        <authorList>
            <person name="Kallberg Y."/>
            <person name="Tangrot J."/>
            <person name="Rosling A."/>
        </authorList>
    </citation>
    <scope>NUCLEOTIDE SEQUENCE</scope>
    <source>
        <strain evidence="6">FL130A</strain>
    </source>
</reference>
<dbReference type="AlphaFoldDB" id="A0A9N8WA98"/>
<feature type="transmembrane region" description="Helical" evidence="5">
    <location>
        <begin position="250"/>
        <end position="268"/>
    </location>
</feature>
<evidence type="ECO:0000256" key="5">
    <source>
        <dbReference type="SAM" id="Phobius"/>
    </source>
</evidence>
<feature type="transmembrane region" description="Helical" evidence="5">
    <location>
        <begin position="223"/>
        <end position="244"/>
    </location>
</feature>
<comment type="subcellular location">
    <subcellularLocation>
        <location evidence="1">Membrane</location>
        <topology evidence="1">Multi-pass membrane protein</topology>
    </subcellularLocation>
</comment>
<gene>
    <name evidence="6" type="ORF">ALEPTO_LOCUS2394</name>
</gene>
<feature type="transmembrane region" description="Helical" evidence="5">
    <location>
        <begin position="20"/>
        <end position="42"/>
    </location>
</feature>
<keyword evidence="2 5" id="KW-0812">Transmembrane</keyword>
<evidence type="ECO:0000256" key="4">
    <source>
        <dbReference type="ARBA" id="ARBA00023136"/>
    </source>
</evidence>
<evidence type="ECO:0000313" key="6">
    <source>
        <dbReference type="EMBL" id="CAG8479110.1"/>
    </source>
</evidence>
<accession>A0A9N8WA98</accession>
<dbReference type="PANTHER" id="PTHR16201:SF37">
    <property type="entry name" value="PQ-LOOP REPEAT-CONTAINING PROTEIN"/>
    <property type="match status" value="1"/>
</dbReference>
<dbReference type="OrthoDB" id="407617at2759"/>
<evidence type="ECO:0000256" key="2">
    <source>
        <dbReference type="ARBA" id="ARBA00022692"/>
    </source>
</evidence>
<organism evidence="6 7">
    <name type="scientific">Ambispora leptoticha</name>
    <dbReference type="NCBI Taxonomy" id="144679"/>
    <lineage>
        <taxon>Eukaryota</taxon>
        <taxon>Fungi</taxon>
        <taxon>Fungi incertae sedis</taxon>
        <taxon>Mucoromycota</taxon>
        <taxon>Glomeromycotina</taxon>
        <taxon>Glomeromycetes</taxon>
        <taxon>Archaeosporales</taxon>
        <taxon>Ambisporaceae</taxon>
        <taxon>Ambispora</taxon>
    </lineage>
</organism>
<keyword evidence="3 5" id="KW-1133">Transmembrane helix</keyword>
<feature type="transmembrane region" description="Helical" evidence="5">
    <location>
        <begin position="194"/>
        <end position="211"/>
    </location>
</feature>
<proteinExistence type="predicted"/>
<dbReference type="EMBL" id="CAJVPS010000346">
    <property type="protein sequence ID" value="CAG8479110.1"/>
    <property type="molecule type" value="Genomic_DNA"/>
</dbReference>
<dbReference type="Proteomes" id="UP000789508">
    <property type="component" value="Unassembled WGS sequence"/>
</dbReference>
<keyword evidence="7" id="KW-1185">Reference proteome</keyword>
<dbReference type="SMART" id="SM00679">
    <property type="entry name" value="CTNS"/>
    <property type="match status" value="2"/>
</dbReference>
<evidence type="ECO:0000313" key="7">
    <source>
        <dbReference type="Proteomes" id="UP000789508"/>
    </source>
</evidence>
<comment type="caution">
    <text evidence="6">The sequence shown here is derived from an EMBL/GenBank/DDBJ whole genome shotgun (WGS) entry which is preliminary data.</text>
</comment>
<dbReference type="GO" id="GO:0016020">
    <property type="term" value="C:membrane"/>
    <property type="evidence" value="ECO:0007669"/>
    <property type="project" value="UniProtKB-SubCell"/>
</dbReference>
<evidence type="ECO:0000256" key="3">
    <source>
        <dbReference type="ARBA" id="ARBA00022989"/>
    </source>
</evidence>
<dbReference type="Gene3D" id="1.20.1280.290">
    <property type="match status" value="2"/>
</dbReference>
<dbReference type="InterPro" id="IPR006603">
    <property type="entry name" value="PQ-loop_rpt"/>
</dbReference>
<feature type="transmembrane region" description="Helical" evidence="5">
    <location>
        <begin position="157"/>
        <end position="179"/>
    </location>
</feature>
<sequence length="297" mass="33164">MNVTDTSTNNSLSSSSHENPILTNLFGYLSTILLSVQLLPQVYKNWKDKSTKGLSATMLLIFATSSAIFGIYTIGVSLPIPIILQAQLFGLLSLVCHVQCLYYNSNKYQKEDKEEKIVGRDKVENNDHFSQNETLTVTTPISDNERKLKLRNHQIKCLSIFSFWVIFFAAAQTGGALWIKKTHERNIKWPENTFATISLVINFISFLPQYYEIFRDKIVRGISFVFTSLSMIGCIFAILSLVFAPPPFNILATVAYAYIFVTIAADEVKSTATPPAKSAANSKTGATTKKVLDYLAD</sequence>
<protein>
    <submittedName>
        <fullName evidence="6">5618_t:CDS:1</fullName>
    </submittedName>
</protein>
<dbReference type="InterPro" id="IPR051415">
    <property type="entry name" value="LAAT-1"/>
</dbReference>
<dbReference type="Pfam" id="PF04193">
    <property type="entry name" value="PQ-loop"/>
    <property type="match status" value="2"/>
</dbReference>
<dbReference type="PANTHER" id="PTHR16201">
    <property type="entry name" value="SEVEN TRANSMEMBRANE PROTEIN 1-RELATED"/>
    <property type="match status" value="1"/>
</dbReference>
<feature type="transmembrane region" description="Helical" evidence="5">
    <location>
        <begin position="80"/>
        <end position="103"/>
    </location>
</feature>
<evidence type="ECO:0000256" key="1">
    <source>
        <dbReference type="ARBA" id="ARBA00004141"/>
    </source>
</evidence>
<feature type="transmembrane region" description="Helical" evidence="5">
    <location>
        <begin position="54"/>
        <end position="74"/>
    </location>
</feature>